<feature type="chain" id="PRO_5024907172" evidence="2">
    <location>
        <begin position="19"/>
        <end position="114"/>
    </location>
</feature>
<keyword evidence="2" id="KW-0732">Signal</keyword>
<name>A0A5N6XIM8_9EURO</name>
<accession>A0A5N6XIM8</accession>
<evidence type="ECO:0000256" key="1">
    <source>
        <dbReference type="SAM" id="MobiDB-lite"/>
    </source>
</evidence>
<feature type="compositionally biased region" description="Basic and acidic residues" evidence="1">
    <location>
        <begin position="60"/>
        <end position="76"/>
    </location>
</feature>
<protein>
    <submittedName>
        <fullName evidence="3">Uncharacterized protein</fullName>
    </submittedName>
</protein>
<feature type="signal peptide" evidence="2">
    <location>
        <begin position="1"/>
        <end position="18"/>
    </location>
</feature>
<dbReference type="AlphaFoldDB" id="A0A5N6XIM8"/>
<evidence type="ECO:0000256" key="2">
    <source>
        <dbReference type="SAM" id="SignalP"/>
    </source>
</evidence>
<sequence>MRFSAVIVALGLASFSAAAPVGSAGAPEAGAVGLTPEDKGLGAVLGTVGEITGGIVGTTEGDRLSGDKPLLPREGGDSAAGTDSPAGGRLGSLKDGFRSLLGLLDPLSYGRNSG</sequence>
<dbReference type="EMBL" id="ML741765">
    <property type="protein sequence ID" value="KAE8332603.1"/>
    <property type="molecule type" value="Genomic_DNA"/>
</dbReference>
<evidence type="ECO:0000313" key="4">
    <source>
        <dbReference type="Proteomes" id="UP000325945"/>
    </source>
</evidence>
<organism evidence="3 4">
    <name type="scientific">Aspergillus sergii</name>
    <dbReference type="NCBI Taxonomy" id="1034303"/>
    <lineage>
        <taxon>Eukaryota</taxon>
        <taxon>Fungi</taxon>
        <taxon>Dikarya</taxon>
        <taxon>Ascomycota</taxon>
        <taxon>Pezizomycotina</taxon>
        <taxon>Eurotiomycetes</taxon>
        <taxon>Eurotiomycetidae</taxon>
        <taxon>Eurotiales</taxon>
        <taxon>Aspergillaceae</taxon>
        <taxon>Aspergillus</taxon>
        <taxon>Aspergillus subgen. Circumdati</taxon>
    </lineage>
</organism>
<feature type="region of interest" description="Disordered" evidence="1">
    <location>
        <begin position="55"/>
        <end position="91"/>
    </location>
</feature>
<gene>
    <name evidence="3" type="ORF">BDV39DRAFT_200226</name>
</gene>
<keyword evidence="4" id="KW-1185">Reference proteome</keyword>
<evidence type="ECO:0000313" key="3">
    <source>
        <dbReference type="EMBL" id="KAE8332603.1"/>
    </source>
</evidence>
<reference evidence="4" key="1">
    <citation type="submission" date="2019-04" db="EMBL/GenBank/DDBJ databases">
        <title>Friends and foes A comparative genomics studyof 23 Aspergillus species from section Flavi.</title>
        <authorList>
            <consortium name="DOE Joint Genome Institute"/>
            <person name="Kjaerbolling I."/>
            <person name="Vesth T."/>
            <person name="Frisvad J.C."/>
            <person name="Nybo J.L."/>
            <person name="Theobald S."/>
            <person name="Kildgaard S."/>
            <person name="Isbrandt T."/>
            <person name="Kuo A."/>
            <person name="Sato A."/>
            <person name="Lyhne E.K."/>
            <person name="Kogle M.E."/>
            <person name="Wiebenga A."/>
            <person name="Kun R.S."/>
            <person name="Lubbers R.J."/>
            <person name="Makela M.R."/>
            <person name="Barry K."/>
            <person name="Chovatia M."/>
            <person name="Clum A."/>
            <person name="Daum C."/>
            <person name="Haridas S."/>
            <person name="He G."/>
            <person name="LaButti K."/>
            <person name="Lipzen A."/>
            <person name="Mondo S."/>
            <person name="Riley R."/>
            <person name="Salamov A."/>
            <person name="Simmons B.A."/>
            <person name="Magnuson J.K."/>
            <person name="Henrissat B."/>
            <person name="Mortensen U.H."/>
            <person name="Larsen T.O."/>
            <person name="Devries R.P."/>
            <person name="Grigoriev I.V."/>
            <person name="Machida M."/>
            <person name="Baker S.E."/>
            <person name="Andersen M.R."/>
        </authorList>
    </citation>
    <scope>NUCLEOTIDE SEQUENCE [LARGE SCALE GENOMIC DNA]</scope>
    <source>
        <strain evidence="4">CBS 130017</strain>
    </source>
</reference>
<proteinExistence type="predicted"/>
<dbReference type="Proteomes" id="UP000325945">
    <property type="component" value="Unassembled WGS sequence"/>
</dbReference>